<name>A0A8E5HXJ5_USTVR</name>
<dbReference type="OrthoDB" id="3687641at2759"/>
<feature type="chain" id="PRO_5034818105" description="Tat pathway signal sequence" evidence="3">
    <location>
        <begin position="18"/>
        <end position="196"/>
    </location>
</feature>
<keyword evidence="3" id="KW-0732">Signal</keyword>
<evidence type="ECO:0000256" key="1">
    <source>
        <dbReference type="ARBA" id="ARBA00004685"/>
    </source>
</evidence>
<dbReference type="KEGG" id="uvi:66068371"/>
<comment type="pathway">
    <text evidence="1">Mycotoxin biosynthesis.</text>
</comment>
<reference evidence="4" key="1">
    <citation type="submission" date="2020-03" db="EMBL/GenBank/DDBJ databases">
        <title>A mixture of massive structural variations and highly conserved coding sequences in Ustilaginoidea virens genome.</title>
        <authorList>
            <person name="Zhang K."/>
            <person name="Zhao Z."/>
            <person name="Zhang Z."/>
            <person name="Li Y."/>
            <person name="Hsiang T."/>
            <person name="Sun W."/>
        </authorList>
    </citation>
    <scope>NUCLEOTIDE SEQUENCE</scope>
    <source>
        <strain evidence="4">UV-8b</strain>
    </source>
</reference>
<dbReference type="Pfam" id="PF11807">
    <property type="entry name" value="UstYa"/>
    <property type="match status" value="1"/>
</dbReference>
<dbReference type="RefSeq" id="XP_043001026.1">
    <property type="nucleotide sequence ID" value="XM_043145091.1"/>
</dbReference>
<evidence type="ECO:0000313" key="4">
    <source>
        <dbReference type="EMBL" id="QUC23353.1"/>
    </source>
</evidence>
<evidence type="ECO:0008006" key="6">
    <source>
        <dbReference type="Google" id="ProtNLM"/>
    </source>
</evidence>
<dbReference type="GeneID" id="66068371"/>
<keyword evidence="5" id="KW-1185">Reference proteome</keyword>
<organism evidence="4 5">
    <name type="scientific">Ustilaginoidea virens</name>
    <name type="common">Rice false smut fungus</name>
    <name type="synonym">Villosiclava virens</name>
    <dbReference type="NCBI Taxonomy" id="1159556"/>
    <lineage>
        <taxon>Eukaryota</taxon>
        <taxon>Fungi</taxon>
        <taxon>Dikarya</taxon>
        <taxon>Ascomycota</taxon>
        <taxon>Pezizomycotina</taxon>
        <taxon>Sordariomycetes</taxon>
        <taxon>Hypocreomycetidae</taxon>
        <taxon>Hypocreales</taxon>
        <taxon>Clavicipitaceae</taxon>
        <taxon>Ustilaginoidea</taxon>
    </lineage>
</organism>
<sequence>MAAASALFFLTAAVSWTYFFKATSKDYICYEKKYSLESLWNAVRYEPAQFHLEPDVPSPFRGKPRPELDEAWANVTEGHATQGAAMHGDSYLGLVEVFHHVHCVDFIRKYIFKEHYPDWRNLGGPPEAVLGHVDHCIDLLRQKVLCDADVGLMAYSYDPETKFAKARTSNMHMCRDFQAIKDWAAGRKWEPKADSA</sequence>
<dbReference type="Proteomes" id="UP000027002">
    <property type="component" value="Chromosome 6"/>
</dbReference>
<dbReference type="AlphaFoldDB" id="A0A8E5HXJ5"/>
<gene>
    <name evidence="4" type="ORF">UV8b_07594</name>
</gene>
<comment type="similarity">
    <text evidence="2">Belongs to the ustYa family.</text>
</comment>
<dbReference type="PANTHER" id="PTHR33365:SF4">
    <property type="entry name" value="CYCLOCHLOROTINE BIOSYNTHESIS PROTEIN O"/>
    <property type="match status" value="1"/>
</dbReference>
<proteinExistence type="inferred from homology"/>
<evidence type="ECO:0000256" key="2">
    <source>
        <dbReference type="ARBA" id="ARBA00035112"/>
    </source>
</evidence>
<evidence type="ECO:0000256" key="3">
    <source>
        <dbReference type="SAM" id="SignalP"/>
    </source>
</evidence>
<accession>A0A8E5HXJ5</accession>
<dbReference type="PANTHER" id="PTHR33365">
    <property type="entry name" value="YALI0B05434P"/>
    <property type="match status" value="1"/>
</dbReference>
<dbReference type="EMBL" id="CP072758">
    <property type="protein sequence ID" value="QUC23353.1"/>
    <property type="molecule type" value="Genomic_DNA"/>
</dbReference>
<dbReference type="GO" id="GO:0043386">
    <property type="term" value="P:mycotoxin biosynthetic process"/>
    <property type="evidence" value="ECO:0007669"/>
    <property type="project" value="InterPro"/>
</dbReference>
<dbReference type="InterPro" id="IPR021765">
    <property type="entry name" value="UstYa-like"/>
</dbReference>
<feature type="signal peptide" evidence="3">
    <location>
        <begin position="1"/>
        <end position="17"/>
    </location>
</feature>
<protein>
    <recommendedName>
        <fullName evidence="6">Tat pathway signal sequence</fullName>
    </recommendedName>
</protein>
<evidence type="ECO:0000313" key="5">
    <source>
        <dbReference type="Proteomes" id="UP000027002"/>
    </source>
</evidence>